<keyword evidence="2" id="KW-1185">Reference proteome</keyword>
<evidence type="ECO:0000313" key="2">
    <source>
        <dbReference type="Proteomes" id="UP000195667"/>
    </source>
</evidence>
<sequence length="49" mass="5628">MPNQIKFKKSSELIHTPHGKSSQILVYFLSKLHLGKEKYQQLTGLTLCL</sequence>
<name>A0A1R4H7F0_9GAMM</name>
<accession>A0A1R4H7F0</accession>
<evidence type="ECO:0000313" key="1">
    <source>
        <dbReference type="EMBL" id="SJM91770.1"/>
    </source>
</evidence>
<dbReference type="EMBL" id="FUKI01000094">
    <property type="protein sequence ID" value="SJM91770.1"/>
    <property type="molecule type" value="Genomic_DNA"/>
</dbReference>
<dbReference type="Proteomes" id="UP000195667">
    <property type="component" value="Unassembled WGS sequence"/>
</dbReference>
<gene>
    <name evidence="1" type="ORF">CRENPOLYSF1_200089</name>
</gene>
<reference evidence="2" key="1">
    <citation type="submission" date="2017-02" db="EMBL/GenBank/DDBJ databases">
        <authorList>
            <person name="Daims H."/>
        </authorList>
    </citation>
    <scope>NUCLEOTIDE SEQUENCE [LARGE SCALE GENOMIC DNA]</scope>
</reference>
<protein>
    <submittedName>
        <fullName evidence="1">Uncharacterized protein</fullName>
    </submittedName>
</protein>
<dbReference type="AlphaFoldDB" id="A0A1R4H7F0"/>
<organism evidence="1 2">
    <name type="scientific">Crenothrix polyspora</name>
    <dbReference type="NCBI Taxonomy" id="360316"/>
    <lineage>
        <taxon>Bacteria</taxon>
        <taxon>Pseudomonadati</taxon>
        <taxon>Pseudomonadota</taxon>
        <taxon>Gammaproteobacteria</taxon>
        <taxon>Methylococcales</taxon>
        <taxon>Crenotrichaceae</taxon>
        <taxon>Crenothrix</taxon>
    </lineage>
</organism>
<proteinExistence type="predicted"/>